<accession>A0AAD5XGR5</accession>
<evidence type="ECO:0000313" key="1">
    <source>
        <dbReference type="EMBL" id="KAJ3133534.1"/>
    </source>
</evidence>
<gene>
    <name evidence="1" type="ORF">HK100_004324</name>
</gene>
<dbReference type="Proteomes" id="UP001211907">
    <property type="component" value="Unassembled WGS sequence"/>
</dbReference>
<dbReference type="EMBL" id="JADGJH010000215">
    <property type="protein sequence ID" value="KAJ3133534.1"/>
    <property type="molecule type" value="Genomic_DNA"/>
</dbReference>
<dbReference type="AlphaFoldDB" id="A0AAD5XGR5"/>
<keyword evidence="2" id="KW-1185">Reference proteome</keyword>
<proteinExistence type="predicted"/>
<comment type="caution">
    <text evidence="1">The sequence shown here is derived from an EMBL/GenBank/DDBJ whole genome shotgun (WGS) entry which is preliminary data.</text>
</comment>
<reference evidence="1" key="1">
    <citation type="submission" date="2020-05" db="EMBL/GenBank/DDBJ databases">
        <title>Phylogenomic resolution of chytrid fungi.</title>
        <authorList>
            <person name="Stajich J.E."/>
            <person name="Amses K."/>
            <person name="Simmons R."/>
            <person name="Seto K."/>
            <person name="Myers J."/>
            <person name="Bonds A."/>
            <person name="Quandt C.A."/>
            <person name="Barry K."/>
            <person name="Liu P."/>
            <person name="Grigoriev I."/>
            <person name="Longcore J.E."/>
            <person name="James T.Y."/>
        </authorList>
    </citation>
    <scope>NUCLEOTIDE SEQUENCE</scope>
    <source>
        <strain evidence="1">JEL0513</strain>
    </source>
</reference>
<protein>
    <submittedName>
        <fullName evidence="1">Uncharacterized protein</fullName>
    </submittedName>
</protein>
<sequence length="95" mass="11276">MMLRDNAIQGLQERQQRLQYIKLIPKLKDQVKRAKFPTAISKPSEKARPSSTFSQDAQIPFYGDLYYGKSIELEQWKNEVGWDKFFQKSLKYQET</sequence>
<evidence type="ECO:0000313" key="2">
    <source>
        <dbReference type="Proteomes" id="UP001211907"/>
    </source>
</evidence>
<name>A0AAD5XGR5_9FUNG</name>
<organism evidence="1 2">
    <name type="scientific">Physocladia obscura</name>
    <dbReference type="NCBI Taxonomy" id="109957"/>
    <lineage>
        <taxon>Eukaryota</taxon>
        <taxon>Fungi</taxon>
        <taxon>Fungi incertae sedis</taxon>
        <taxon>Chytridiomycota</taxon>
        <taxon>Chytridiomycota incertae sedis</taxon>
        <taxon>Chytridiomycetes</taxon>
        <taxon>Chytridiales</taxon>
        <taxon>Chytriomycetaceae</taxon>
        <taxon>Physocladia</taxon>
    </lineage>
</organism>